<protein>
    <recommendedName>
        <fullName evidence="1">Transposase IS204/IS1001/IS1096/IS1165 DDE domain-containing protein</fullName>
    </recommendedName>
</protein>
<proteinExistence type="predicted"/>
<dbReference type="Pfam" id="PF01610">
    <property type="entry name" value="DDE_Tnp_ISL3"/>
    <property type="match status" value="1"/>
</dbReference>
<feature type="domain" description="Transposase IS204/IS1001/IS1096/IS1165 DDE" evidence="1">
    <location>
        <begin position="2"/>
        <end position="69"/>
    </location>
</feature>
<name>A0A4Y8VEJ8_9BACT</name>
<dbReference type="OrthoDB" id="2110692at2"/>
<sequence length="75" mass="8722">MHEWYDKVAASTLREVKAARDTIKLKEDQVLNYFVERSTNASAESFNSKVKNFRAQLHGVLDVKFFMYRLCCICG</sequence>
<gene>
    <name evidence="2" type="ORF">EXN75_10375</name>
</gene>
<evidence type="ECO:0000259" key="1">
    <source>
        <dbReference type="Pfam" id="PF01610"/>
    </source>
</evidence>
<reference evidence="2 3" key="1">
    <citation type="submission" date="2019-02" db="EMBL/GenBank/DDBJ databases">
        <title>Draft Genome Sequence of the Prevotella sp. BCRC 81118, Isolated from Human Feces.</title>
        <authorList>
            <person name="Huang C.-H."/>
        </authorList>
    </citation>
    <scope>NUCLEOTIDE SEQUENCE [LARGE SCALE GENOMIC DNA]</scope>
    <source>
        <strain evidence="2 3">BCRC 81118</strain>
    </source>
</reference>
<comment type="caution">
    <text evidence="2">The sequence shown here is derived from an EMBL/GenBank/DDBJ whole genome shotgun (WGS) entry which is preliminary data.</text>
</comment>
<dbReference type="InterPro" id="IPR002560">
    <property type="entry name" value="Transposase_DDE"/>
</dbReference>
<dbReference type="Proteomes" id="UP000297872">
    <property type="component" value="Unassembled WGS sequence"/>
</dbReference>
<keyword evidence="3" id="KW-1185">Reference proteome</keyword>
<evidence type="ECO:0000313" key="2">
    <source>
        <dbReference type="EMBL" id="TFH79272.1"/>
    </source>
</evidence>
<dbReference type="EMBL" id="SGVY01000027">
    <property type="protein sequence ID" value="TFH79272.1"/>
    <property type="molecule type" value="Genomic_DNA"/>
</dbReference>
<organism evidence="2 3">
    <name type="scientific">Segatella hominis</name>
    <dbReference type="NCBI Taxonomy" id="2518605"/>
    <lineage>
        <taxon>Bacteria</taxon>
        <taxon>Pseudomonadati</taxon>
        <taxon>Bacteroidota</taxon>
        <taxon>Bacteroidia</taxon>
        <taxon>Bacteroidales</taxon>
        <taxon>Prevotellaceae</taxon>
        <taxon>Segatella</taxon>
    </lineage>
</organism>
<accession>A0A4Y8VEJ8</accession>
<dbReference type="GeneID" id="302995686"/>
<dbReference type="RefSeq" id="WP_134843794.1">
    <property type="nucleotide sequence ID" value="NZ_SGVY01000027.1"/>
</dbReference>
<evidence type="ECO:0000313" key="3">
    <source>
        <dbReference type="Proteomes" id="UP000297872"/>
    </source>
</evidence>
<dbReference type="AlphaFoldDB" id="A0A4Y8VEJ8"/>